<dbReference type="Pfam" id="PF05055">
    <property type="entry name" value="DUF677"/>
    <property type="match status" value="1"/>
</dbReference>
<evidence type="ECO:0000256" key="4">
    <source>
        <dbReference type="ARBA" id="ARBA00022989"/>
    </source>
</evidence>
<proteinExistence type="inferred from homology"/>
<dbReference type="EMBL" id="OZ023716">
    <property type="protein sequence ID" value="CAK9865407.1"/>
    <property type="molecule type" value="Genomic_DNA"/>
</dbReference>
<reference evidence="8" key="1">
    <citation type="submission" date="2024-03" db="EMBL/GenBank/DDBJ databases">
        <authorList>
            <consortium name="ELIXIR-Norway"/>
            <consortium name="Elixir Norway"/>
        </authorList>
    </citation>
    <scope>NUCLEOTIDE SEQUENCE</scope>
</reference>
<protein>
    <submittedName>
        <fullName evidence="8">Uncharacterized protein</fullName>
    </submittedName>
</protein>
<keyword evidence="5 7" id="KW-0472">Membrane</keyword>
<evidence type="ECO:0000256" key="2">
    <source>
        <dbReference type="ARBA" id="ARBA00009074"/>
    </source>
</evidence>
<accession>A0ABP1ASC0</accession>
<evidence type="ECO:0000256" key="5">
    <source>
        <dbReference type="ARBA" id="ARBA00023136"/>
    </source>
</evidence>
<dbReference type="InterPro" id="IPR007749">
    <property type="entry name" value="DUF677"/>
</dbReference>
<comment type="similarity">
    <text evidence="2">Belongs to the UPF0496 family.</text>
</comment>
<name>A0ABP1ASC0_9BRYO</name>
<gene>
    <name evidence="8" type="ORF">CSSPJE1EN2_LOCUS8402</name>
</gene>
<evidence type="ECO:0000313" key="8">
    <source>
        <dbReference type="EMBL" id="CAK9865407.1"/>
    </source>
</evidence>
<evidence type="ECO:0000313" key="9">
    <source>
        <dbReference type="Proteomes" id="UP001497522"/>
    </source>
</evidence>
<comment type="subcellular location">
    <subcellularLocation>
        <location evidence="1">Membrane</location>
    </subcellularLocation>
</comment>
<evidence type="ECO:0000256" key="7">
    <source>
        <dbReference type="SAM" id="Phobius"/>
    </source>
</evidence>
<keyword evidence="9" id="KW-1185">Reference proteome</keyword>
<organism evidence="8 9">
    <name type="scientific">Sphagnum jensenii</name>
    <dbReference type="NCBI Taxonomy" id="128206"/>
    <lineage>
        <taxon>Eukaryota</taxon>
        <taxon>Viridiplantae</taxon>
        <taxon>Streptophyta</taxon>
        <taxon>Embryophyta</taxon>
        <taxon>Bryophyta</taxon>
        <taxon>Sphagnophytina</taxon>
        <taxon>Sphagnopsida</taxon>
        <taxon>Sphagnales</taxon>
        <taxon>Sphagnaceae</taxon>
        <taxon>Sphagnum</taxon>
    </lineage>
</organism>
<sequence length="451" mass="50875">MWSAHLKNLAQGPKARIKRLLRLRETTAQFIVGYQTRGLVPQITDPRNGSSTMGYTGPGNGSASINHGTRYSETMSYRVARVQKSLESFESFENNYIQALPRSDYSCDFWNTCRDFSLTTSEEAAILLKDGLKENRFLPLTIVKNVVGKIFDVVRRPVEIMNKFVKGLFEDPYTMDLVKEFLKSADQVKMFCSDLENCISEEIQNQDKSLKEIIRQMDGTKASGAAGFSYQQRLKKVLESFSEERNDFMNGTLLGKLEPLMQLFQKHKPMFEECLLKMQQKRTLALLAVGFSRGIIVCFGVASLICTLLVATLVMAPIGMLNIGFYGGLSGGQALLQLAKEYRKQLKSQSGLACGSMHGITTAIHELAELQEKIQHINYQLAIDENARHRSDYGKISSLVESLKSSQANLRRELESFKHMATQCKTKMEVCTSEIRQILKDPKARMNPQKV</sequence>
<feature type="coiled-coil region" evidence="6">
    <location>
        <begin position="367"/>
        <end position="420"/>
    </location>
</feature>
<evidence type="ECO:0000256" key="1">
    <source>
        <dbReference type="ARBA" id="ARBA00004370"/>
    </source>
</evidence>
<feature type="transmembrane region" description="Helical" evidence="7">
    <location>
        <begin position="320"/>
        <end position="339"/>
    </location>
</feature>
<feature type="transmembrane region" description="Helical" evidence="7">
    <location>
        <begin position="284"/>
        <end position="314"/>
    </location>
</feature>
<keyword evidence="3 7" id="KW-0812">Transmembrane</keyword>
<evidence type="ECO:0000256" key="6">
    <source>
        <dbReference type="SAM" id="Coils"/>
    </source>
</evidence>
<evidence type="ECO:0000256" key="3">
    <source>
        <dbReference type="ARBA" id="ARBA00022692"/>
    </source>
</evidence>
<keyword evidence="4 7" id="KW-1133">Transmembrane helix</keyword>
<keyword evidence="6" id="KW-0175">Coiled coil</keyword>
<dbReference type="Proteomes" id="UP001497522">
    <property type="component" value="Chromosome 15"/>
</dbReference>